<gene>
    <name evidence="2" type="ORF">EU557_11880</name>
</gene>
<keyword evidence="1" id="KW-0812">Transmembrane</keyword>
<evidence type="ECO:0000256" key="1">
    <source>
        <dbReference type="SAM" id="Phobius"/>
    </source>
</evidence>
<evidence type="ECO:0000313" key="2">
    <source>
        <dbReference type="EMBL" id="TGD80526.1"/>
    </source>
</evidence>
<protein>
    <submittedName>
        <fullName evidence="2">Uncharacterized protein</fullName>
    </submittedName>
</protein>
<proteinExistence type="predicted"/>
<name>A0A4Z0MM16_9BACT</name>
<sequence length="69" mass="7597">MISRSLVALGQNHQPGGNTSVNNGIGLGGVIAVALSWSRNKSILWAIIHGLLGWLYVIYYYFTKDQHPE</sequence>
<keyword evidence="1" id="KW-0472">Membrane</keyword>
<keyword evidence="1" id="KW-1133">Transmembrane helix</keyword>
<keyword evidence="3" id="KW-1185">Reference proteome</keyword>
<feature type="transmembrane region" description="Helical" evidence="1">
    <location>
        <begin position="21"/>
        <end position="37"/>
    </location>
</feature>
<evidence type="ECO:0000313" key="3">
    <source>
        <dbReference type="Proteomes" id="UP000298284"/>
    </source>
</evidence>
<dbReference type="OrthoDB" id="287788at2"/>
<comment type="caution">
    <text evidence="2">The sequence shown here is derived from an EMBL/GenBank/DDBJ whole genome shotgun (WGS) entry which is preliminary data.</text>
</comment>
<dbReference type="AlphaFoldDB" id="A0A4Z0MM16"/>
<reference evidence="2 3" key="1">
    <citation type="submission" date="2019-04" db="EMBL/GenBank/DDBJ databases">
        <authorList>
            <person name="Feng G."/>
            <person name="Zhang J."/>
            <person name="Zhu H."/>
        </authorList>
    </citation>
    <scope>NUCLEOTIDE SEQUENCE [LARGE SCALE GENOMIC DNA]</scope>
    <source>
        <strain evidence="2 3">JCM 19491</strain>
    </source>
</reference>
<dbReference type="EMBL" id="SRKZ01000003">
    <property type="protein sequence ID" value="TGD80526.1"/>
    <property type="molecule type" value="Genomic_DNA"/>
</dbReference>
<feature type="transmembrane region" description="Helical" evidence="1">
    <location>
        <begin position="43"/>
        <end position="62"/>
    </location>
</feature>
<accession>A0A4Z0MM16</accession>
<dbReference type="Proteomes" id="UP000298284">
    <property type="component" value="Unassembled WGS sequence"/>
</dbReference>
<organism evidence="2 3">
    <name type="scientific">Hymenobacter wooponensis</name>
    <dbReference type="NCBI Taxonomy" id="1525360"/>
    <lineage>
        <taxon>Bacteria</taxon>
        <taxon>Pseudomonadati</taxon>
        <taxon>Bacteroidota</taxon>
        <taxon>Cytophagia</taxon>
        <taxon>Cytophagales</taxon>
        <taxon>Hymenobacteraceae</taxon>
        <taxon>Hymenobacter</taxon>
    </lineage>
</organism>